<evidence type="ECO:0000313" key="3">
    <source>
        <dbReference type="EMBL" id="KRK80463.1"/>
    </source>
</evidence>
<dbReference type="AlphaFoldDB" id="A0A0R1K9W2"/>
<dbReference type="OrthoDB" id="9811597at2"/>
<keyword evidence="1" id="KW-0238">DNA-binding</keyword>
<reference evidence="3 4" key="1">
    <citation type="journal article" date="2015" name="Genome Announc.">
        <title>Expanding the biotechnology potential of lactobacilli through comparative genomics of 213 strains and associated genera.</title>
        <authorList>
            <person name="Sun Z."/>
            <person name="Harris H.M."/>
            <person name="McCann A."/>
            <person name="Guo C."/>
            <person name="Argimon S."/>
            <person name="Zhang W."/>
            <person name="Yang X."/>
            <person name="Jeffery I.B."/>
            <person name="Cooney J.C."/>
            <person name="Kagawa T.F."/>
            <person name="Liu W."/>
            <person name="Song Y."/>
            <person name="Salvetti E."/>
            <person name="Wrobel A."/>
            <person name="Rasinkangas P."/>
            <person name="Parkhill J."/>
            <person name="Rea M.C."/>
            <person name="O'Sullivan O."/>
            <person name="Ritari J."/>
            <person name="Douillard F.P."/>
            <person name="Paul Ross R."/>
            <person name="Yang R."/>
            <person name="Briner A.E."/>
            <person name="Felis G.E."/>
            <person name="de Vos W.M."/>
            <person name="Barrangou R."/>
            <person name="Klaenhammer T.R."/>
            <person name="Caufield P.W."/>
            <person name="Cui Y."/>
            <person name="Zhang H."/>
            <person name="O'Toole P.W."/>
        </authorList>
    </citation>
    <scope>NUCLEOTIDE SEQUENCE [LARGE SCALE GENOMIC DNA]</scope>
    <source>
        <strain evidence="3 4">DSM 19682</strain>
    </source>
</reference>
<dbReference type="InterPro" id="IPR037914">
    <property type="entry name" value="SpoVT-AbrB_sf"/>
</dbReference>
<dbReference type="Pfam" id="PF04014">
    <property type="entry name" value="MazE_antitoxin"/>
    <property type="match status" value="1"/>
</dbReference>
<dbReference type="Gene3D" id="2.10.260.10">
    <property type="match status" value="1"/>
</dbReference>
<dbReference type="EMBL" id="AZDZ01000003">
    <property type="protein sequence ID" value="KRK80463.1"/>
    <property type="molecule type" value="Genomic_DNA"/>
</dbReference>
<evidence type="ECO:0000259" key="2">
    <source>
        <dbReference type="PROSITE" id="PS51740"/>
    </source>
</evidence>
<dbReference type="RefSeq" id="WP_025024484.1">
    <property type="nucleotide sequence ID" value="NZ_AZDZ01000003.1"/>
</dbReference>
<dbReference type="SUPFAM" id="SSF89447">
    <property type="entry name" value="AbrB/MazE/MraZ-like"/>
    <property type="match status" value="1"/>
</dbReference>
<evidence type="ECO:0000313" key="4">
    <source>
        <dbReference type="Proteomes" id="UP000051248"/>
    </source>
</evidence>
<organism evidence="3 4">
    <name type="scientific">Companilactobacillus nodensis DSM 19682 = JCM 14932 = NBRC 107160</name>
    <dbReference type="NCBI Taxonomy" id="1423775"/>
    <lineage>
        <taxon>Bacteria</taxon>
        <taxon>Bacillati</taxon>
        <taxon>Bacillota</taxon>
        <taxon>Bacilli</taxon>
        <taxon>Lactobacillales</taxon>
        <taxon>Lactobacillaceae</taxon>
        <taxon>Companilactobacillus</taxon>
    </lineage>
</organism>
<sequence length="87" mass="9951">MDVKNRENVVVAKVTSKNQITIPKEIRTKLNLKKHDNVEFVTKDNGEVVIKSKNDLWSVVKEQEKKYGNLSTPEIDWGEDVGVEVID</sequence>
<protein>
    <recommendedName>
        <fullName evidence="2">SpoVT-AbrB domain-containing protein</fullName>
    </recommendedName>
</protein>
<feature type="domain" description="SpoVT-AbrB" evidence="2">
    <location>
        <begin position="9"/>
        <end position="55"/>
    </location>
</feature>
<dbReference type="PATRIC" id="fig|1423775.4.peg.1925"/>
<keyword evidence="4" id="KW-1185">Reference proteome</keyword>
<dbReference type="SMART" id="SM00966">
    <property type="entry name" value="SpoVT_AbrB"/>
    <property type="match status" value="1"/>
</dbReference>
<dbReference type="Proteomes" id="UP000051248">
    <property type="component" value="Unassembled WGS sequence"/>
</dbReference>
<comment type="caution">
    <text evidence="3">The sequence shown here is derived from an EMBL/GenBank/DDBJ whole genome shotgun (WGS) entry which is preliminary data.</text>
</comment>
<dbReference type="eggNOG" id="COG2002">
    <property type="taxonomic scope" value="Bacteria"/>
</dbReference>
<dbReference type="InterPro" id="IPR007159">
    <property type="entry name" value="SpoVT-AbrB_dom"/>
</dbReference>
<evidence type="ECO:0000256" key="1">
    <source>
        <dbReference type="PROSITE-ProRule" id="PRU01076"/>
    </source>
</evidence>
<dbReference type="GO" id="GO:0003677">
    <property type="term" value="F:DNA binding"/>
    <property type="evidence" value="ECO:0007669"/>
    <property type="project" value="UniProtKB-UniRule"/>
</dbReference>
<dbReference type="STRING" id="1423775.FD03_GL001887"/>
<accession>A0A0R1K9W2</accession>
<name>A0A0R1K9W2_9LACO</name>
<proteinExistence type="predicted"/>
<dbReference type="NCBIfam" id="TIGR01439">
    <property type="entry name" value="lp_hng_hel_AbrB"/>
    <property type="match status" value="1"/>
</dbReference>
<dbReference type="PROSITE" id="PS51740">
    <property type="entry name" value="SPOVT_ABRB"/>
    <property type="match status" value="1"/>
</dbReference>
<gene>
    <name evidence="3" type="ORF">FD03_GL001887</name>
</gene>